<evidence type="ECO:0000313" key="4">
    <source>
        <dbReference type="Proteomes" id="UP001221898"/>
    </source>
</evidence>
<dbReference type="EMBL" id="JAINUG010000919">
    <property type="protein sequence ID" value="KAJ8361717.1"/>
    <property type="molecule type" value="Genomic_DNA"/>
</dbReference>
<evidence type="ECO:0000256" key="1">
    <source>
        <dbReference type="SAM" id="MobiDB-lite"/>
    </source>
</evidence>
<accession>A0AAD7R375</accession>
<name>A0AAD7R375_9TELE</name>
<feature type="compositionally biased region" description="Polar residues" evidence="1">
    <location>
        <begin position="45"/>
        <end position="54"/>
    </location>
</feature>
<comment type="caution">
    <text evidence="3">The sequence shown here is derived from an EMBL/GenBank/DDBJ whole genome shotgun (WGS) entry which is preliminary data.</text>
</comment>
<feature type="region of interest" description="Disordered" evidence="1">
    <location>
        <begin position="33"/>
        <end position="179"/>
    </location>
</feature>
<organism evidence="3 4">
    <name type="scientific">Aldrovandia affinis</name>
    <dbReference type="NCBI Taxonomy" id="143900"/>
    <lineage>
        <taxon>Eukaryota</taxon>
        <taxon>Metazoa</taxon>
        <taxon>Chordata</taxon>
        <taxon>Craniata</taxon>
        <taxon>Vertebrata</taxon>
        <taxon>Euteleostomi</taxon>
        <taxon>Actinopterygii</taxon>
        <taxon>Neopterygii</taxon>
        <taxon>Teleostei</taxon>
        <taxon>Notacanthiformes</taxon>
        <taxon>Halosauridae</taxon>
        <taxon>Aldrovandia</taxon>
    </lineage>
</organism>
<gene>
    <name evidence="3" type="ORF">AAFF_G00429590</name>
</gene>
<feature type="chain" id="PRO_5042169950" evidence="2">
    <location>
        <begin position="18"/>
        <end position="179"/>
    </location>
</feature>
<sequence>MALSMALSLSLSPATFTVPIQYPLGIPQDIPEHASGYCGNHPNPLLNTTPSPRQNKTRPDPPNKAEHQPPKLPCEGASPEGVTHRFRSPTPPGAQSARRKTVTVQDLPHRQTPQSTPPVEVAHRYRRAPSTHPAPPDSSRHPSGSHHLATGQPLVQGPVVQSLCTRDRGGTDGKPHHCS</sequence>
<feature type="signal peptide" evidence="2">
    <location>
        <begin position="1"/>
        <end position="17"/>
    </location>
</feature>
<feature type="compositionally biased region" description="Basic and acidic residues" evidence="1">
    <location>
        <begin position="165"/>
        <end position="179"/>
    </location>
</feature>
<dbReference type="AlphaFoldDB" id="A0AAD7R375"/>
<dbReference type="Proteomes" id="UP001221898">
    <property type="component" value="Unassembled WGS sequence"/>
</dbReference>
<evidence type="ECO:0000256" key="2">
    <source>
        <dbReference type="SAM" id="SignalP"/>
    </source>
</evidence>
<evidence type="ECO:0000313" key="3">
    <source>
        <dbReference type="EMBL" id="KAJ8361717.1"/>
    </source>
</evidence>
<reference evidence="3" key="1">
    <citation type="journal article" date="2023" name="Science">
        <title>Genome structures resolve the early diversification of teleost fishes.</title>
        <authorList>
            <person name="Parey E."/>
            <person name="Louis A."/>
            <person name="Montfort J."/>
            <person name="Bouchez O."/>
            <person name="Roques C."/>
            <person name="Iampietro C."/>
            <person name="Lluch J."/>
            <person name="Castinel A."/>
            <person name="Donnadieu C."/>
            <person name="Desvignes T."/>
            <person name="Floi Bucao C."/>
            <person name="Jouanno E."/>
            <person name="Wen M."/>
            <person name="Mejri S."/>
            <person name="Dirks R."/>
            <person name="Jansen H."/>
            <person name="Henkel C."/>
            <person name="Chen W.J."/>
            <person name="Zahm M."/>
            <person name="Cabau C."/>
            <person name="Klopp C."/>
            <person name="Thompson A.W."/>
            <person name="Robinson-Rechavi M."/>
            <person name="Braasch I."/>
            <person name="Lecointre G."/>
            <person name="Bobe J."/>
            <person name="Postlethwait J.H."/>
            <person name="Berthelot C."/>
            <person name="Roest Crollius H."/>
            <person name="Guiguen Y."/>
        </authorList>
    </citation>
    <scope>NUCLEOTIDE SEQUENCE</scope>
    <source>
        <strain evidence="3">NC1722</strain>
    </source>
</reference>
<feature type="compositionally biased region" description="Basic and acidic residues" evidence="1">
    <location>
        <begin position="57"/>
        <end position="69"/>
    </location>
</feature>
<protein>
    <submittedName>
        <fullName evidence="3">Uncharacterized protein</fullName>
    </submittedName>
</protein>
<keyword evidence="4" id="KW-1185">Reference proteome</keyword>
<proteinExistence type="predicted"/>
<keyword evidence="2" id="KW-0732">Signal</keyword>